<organism evidence="2 3">
    <name type="scientific">Mucuna pruriens</name>
    <name type="common">Velvet bean</name>
    <name type="synonym">Dolichos pruriens</name>
    <dbReference type="NCBI Taxonomy" id="157652"/>
    <lineage>
        <taxon>Eukaryota</taxon>
        <taxon>Viridiplantae</taxon>
        <taxon>Streptophyta</taxon>
        <taxon>Embryophyta</taxon>
        <taxon>Tracheophyta</taxon>
        <taxon>Spermatophyta</taxon>
        <taxon>Magnoliopsida</taxon>
        <taxon>eudicotyledons</taxon>
        <taxon>Gunneridae</taxon>
        <taxon>Pentapetalae</taxon>
        <taxon>rosids</taxon>
        <taxon>fabids</taxon>
        <taxon>Fabales</taxon>
        <taxon>Fabaceae</taxon>
        <taxon>Papilionoideae</taxon>
        <taxon>50 kb inversion clade</taxon>
        <taxon>NPAAA clade</taxon>
        <taxon>indigoferoid/millettioid clade</taxon>
        <taxon>Phaseoleae</taxon>
        <taxon>Mucuna</taxon>
    </lineage>
</organism>
<proteinExistence type="predicted"/>
<dbReference type="SUPFAM" id="SSF56672">
    <property type="entry name" value="DNA/RNA polymerases"/>
    <property type="match status" value="1"/>
</dbReference>
<keyword evidence="3" id="KW-1185">Reference proteome</keyword>
<dbReference type="EMBL" id="QJKJ01001996">
    <property type="protein sequence ID" value="RDY04856.1"/>
    <property type="molecule type" value="Genomic_DNA"/>
</dbReference>
<evidence type="ECO:0000259" key="1">
    <source>
        <dbReference type="Pfam" id="PF17919"/>
    </source>
</evidence>
<dbReference type="Gene3D" id="3.30.70.270">
    <property type="match status" value="2"/>
</dbReference>
<dbReference type="OrthoDB" id="10055717at2759"/>
<gene>
    <name evidence="2" type="primary">pol</name>
    <name evidence="2" type="ORF">CR513_11370</name>
</gene>
<evidence type="ECO:0000313" key="2">
    <source>
        <dbReference type="EMBL" id="RDY04856.1"/>
    </source>
</evidence>
<dbReference type="PANTHER" id="PTHR34072:SF57">
    <property type="entry name" value="RNA-DIRECTED DNA POLYMERASE"/>
    <property type="match status" value="1"/>
</dbReference>
<dbReference type="PANTHER" id="PTHR34072">
    <property type="entry name" value="ENZYMATIC POLYPROTEIN-RELATED"/>
    <property type="match status" value="1"/>
</dbReference>
<reference evidence="2" key="1">
    <citation type="submission" date="2018-05" db="EMBL/GenBank/DDBJ databases">
        <title>Draft genome of Mucuna pruriens seed.</title>
        <authorList>
            <person name="Nnadi N.E."/>
            <person name="Vos R."/>
            <person name="Hasami M.H."/>
            <person name="Devisetty U.K."/>
            <person name="Aguiy J.C."/>
        </authorList>
    </citation>
    <scope>NUCLEOTIDE SEQUENCE [LARGE SCALE GENOMIC DNA]</scope>
    <source>
        <strain evidence="2">JCA_2017</strain>
    </source>
</reference>
<dbReference type="Pfam" id="PF17919">
    <property type="entry name" value="RT_RNaseH_2"/>
    <property type="match status" value="1"/>
</dbReference>
<dbReference type="FunFam" id="3.30.70.270:FF:000020">
    <property type="entry name" value="Transposon Tf2-6 polyprotein-like Protein"/>
    <property type="match status" value="1"/>
</dbReference>
<dbReference type="InterPro" id="IPR043128">
    <property type="entry name" value="Rev_trsase/Diguanyl_cyclase"/>
</dbReference>
<dbReference type="AlphaFoldDB" id="A0A371HPZ1"/>
<sequence length="347" mass="39603">MLSIFSDLLEDCMEVFMDDFTVCADTFNACLGNLPRVLKQCIEIDLVLNFEKCHFMVTKGIVLGHLVSSRGIKVDKAKIHIITSLPNLASVREVRSFLGHACFYRHFITNFSKTALPLSKLLQKDVEFVFNKECIQAFEELKTRLTSMPILQAPNWELPFKLMCDASNSALRAILGQRDGVGQPTHEFDLEIKDKKDADNVVADHLSRIEHELDPMSIRDDFLNEQLLRMDTSTPWFADICNFIVASQFPPEASQFPPEASRLYREKIKSDSKYYMWDDPTVVTKSFVGAFWTPRSAQSSIFVMQQSEAAIMDKLKQPRRYSTVGFIGPPFFEMPTNSSWLANNAKE</sequence>
<name>A0A371HPZ1_MUCPR</name>
<protein>
    <submittedName>
        <fullName evidence="2">Retrovirus-related Pol polyprotein from transposon opus</fullName>
    </submittedName>
</protein>
<dbReference type="Proteomes" id="UP000257109">
    <property type="component" value="Unassembled WGS sequence"/>
</dbReference>
<dbReference type="InterPro" id="IPR041577">
    <property type="entry name" value="RT_RNaseH_2"/>
</dbReference>
<accession>A0A371HPZ1</accession>
<dbReference type="InterPro" id="IPR043502">
    <property type="entry name" value="DNA/RNA_pol_sf"/>
</dbReference>
<comment type="caution">
    <text evidence="2">The sequence shown here is derived from an EMBL/GenBank/DDBJ whole genome shotgun (WGS) entry which is preliminary data.</text>
</comment>
<evidence type="ECO:0000313" key="3">
    <source>
        <dbReference type="Proteomes" id="UP000257109"/>
    </source>
</evidence>
<feature type="domain" description="Reverse transcriptase/retrotransposon-derived protein RNase H-like" evidence="1">
    <location>
        <begin position="130"/>
        <end position="183"/>
    </location>
</feature>
<feature type="non-terminal residue" evidence="2">
    <location>
        <position position="1"/>
    </location>
</feature>